<evidence type="ECO:0000313" key="4">
    <source>
        <dbReference type="Proteomes" id="UP000030645"/>
    </source>
</evidence>
<dbReference type="InterPro" id="IPR003441">
    <property type="entry name" value="NAC-dom"/>
</dbReference>
<dbReference type="AlphaFoldDB" id="W9RIY8"/>
<name>W9RIY8_9ROSA</name>
<evidence type="ECO:0000259" key="2">
    <source>
        <dbReference type="PROSITE" id="PS51005"/>
    </source>
</evidence>
<dbReference type="PROSITE" id="PS51005">
    <property type="entry name" value="NAC"/>
    <property type="match status" value="1"/>
</dbReference>
<proteinExistence type="predicted"/>
<reference evidence="4" key="1">
    <citation type="submission" date="2013-01" db="EMBL/GenBank/DDBJ databases">
        <title>Draft Genome Sequence of a Mulberry Tree, Morus notabilis C.K. Schneid.</title>
        <authorList>
            <person name="He N."/>
            <person name="Zhao S."/>
        </authorList>
    </citation>
    <scope>NUCLEOTIDE SEQUENCE</scope>
</reference>
<feature type="region of interest" description="Disordered" evidence="1">
    <location>
        <begin position="34"/>
        <end position="54"/>
    </location>
</feature>
<dbReference type="Proteomes" id="UP000030645">
    <property type="component" value="Unassembled WGS sequence"/>
</dbReference>
<feature type="domain" description="NAC" evidence="2">
    <location>
        <begin position="1"/>
        <end position="29"/>
    </location>
</feature>
<dbReference type="EMBL" id="KE344693">
    <property type="protein sequence ID" value="EXB75941.1"/>
    <property type="molecule type" value="Genomic_DNA"/>
</dbReference>
<keyword evidence="4" id="KW-1185">Reference proteome</keyword>
<evidence type="ECO:0000313" key="3">
    <source>
        <dbReference type="EMBL" id="EXB75941.1"/>
    </source>
</evidence>
<evidence type="ECO:0000256" key="1">
    <source>
        <dbReference type="SAM" id="MobiDB-lite"/>
    </source>
</evidence>
<accession>W9RIY8</accession>
<gene>
    <name evidence="3" type="ORF">L484_022618</name>
</gene>
<sequence length="125" mass="14434">MTAWLMYEYTTLSGSRKMDEFVLCKIYNKNNEQKHKLNAQREKPQKSMEPQAHQVAEHAGINYTEEPNAEAKIKSNERKVDFRTYFNILGIICHLKFKLGDFCGVGKIRDKATTFMKTPNANSAI</sequence>
<protein>
    <recommendedName>
        <fullName evidence="2">NAC domain-containing protein</fullName>
    </recommendedName>
</protein>
<dbReference type="GO" id="GO:0003677">
    <property type="term" value="F:DNA binding"/>
    <property type="evidence" value="ECO:0007669"/>
    <property type="project" value="InterPro"/>
</dbReference>
<feature type="compositionally biased region" description="Basic and acidic residues" evidence="1">
    <location>
        <begin position="34"/>
        <end position="46"/>
    </location>
</feature>
<dbReference type="GO" id="GO:0006355">
    <property type="term" value="P:regulation of DNA-templated transcription"/>
    <property type="evidence" value="ECO:0007669"/>
    <property type="project" value="InterPro"/>
</dbReference>
<organism evidence="3 4">
    <name type="scientific">Morus notabilis</name>
    <dbReference type="NCBI Taxonomy" id="981085"/>
    <lineage>
        <taxon>Eukaryota</taxon>
        <taxon>Viridiplantae</taxon>
        <taxon>Streptophyta</taxon>
        <taxon>Embryophyta</taxon>
        <taxon>Tracheophyta</taxon>
        <taxon>Spermatophyta</taxon>
        <taxon>Magnoliopsida</taxon>
        <taxon>eudicotyledons</taxon>
        <taxon>Gunneridae</taxon>
        <taxon>Pentapetalae</taxon>
        <taxon>rosids</taxon>
        <taxon>fabids</taxon>
        <taxon>Rosales</taxon>
        <taxon>Moraceae</taxon>
        <taxon>Moreae</taxon>
        <taxon>Morus</taxon>
    </lineage>
</organism>